<sequence length="184" mass="20047">MARRPGPPVTEDWPSSKSGAPGLRARLAASLPPLTEWLGGALFWACLMALSAVASPHGLHPLSTAHGPILLGLYFFGAMLGWSAALPLIRFASHRRPPETRFAAAFLFLGCGTAAFTALLFALQYRQFYSQWHAPFGTVIWFLQFAFTSASAVYQFAVLGIRHYLPFGLIALIAASVLHAYRSR</sequence>
<comment type="caution">
    <text evidence="2">The sequence shown here is derived from an EMBL/GenBank/DDBJ whole genome shotgun (WGS) entry which is preliminary data.</text>
</comment>
<protein>
    <submittedName>
        <fullName evidence="2">Uncharacterized protein</fullName>
    </submittedName>
</protein>
<reference evidence="2 3" key="1">
    <citation type="submission" date="2019-07" db="EMBL/GenBank/DDBJ databases">
        <title>Whole genome shotgun sequence of Rhizobium naphthalenivorans NBRC 107585.</title>
        <authorList>
            <person name="Hosoyama A."/>
            <person name="Uohara A."/>
            <person name="Ohji S."/>
            <person name="Ichikawa N."/>
        </authorList>
    </citation>
    <scope>NUCLEOTIDE SEQUENCE [LARGE SCALE GENOMIC DNA]</scope>
    <source>
        <strain evidence="2 3">NBRC 107585</strain>
    </source>
</reference>
<feature type="transmembrane region" description="Helical" evidence="1">
    <location>
        <begin position="135"/>
        <end position="157"/>
    </location>
</feature>
<dbReference type="Proteomes" id="UP000321717">
    <property type="component" value="Unassembled WGS sequence"/>
</dbReference>
<feature type="transmembrane region" description="Helical" evidence="1">
    <location>
        <begin position="163"/>
        <end position="181"/>
    </location>
</feature>
<feature type="transmembrane region" description="Helical" evidence="1">
    <location>
        <begin position="37"/>
        <end position="59"/>
    </location>
</feature>
<proteinExistence type="predicted"/>
<dbReference type="EMBL" id="BJZP01000001">
    <property type="protein sequence ID" value="GEO83203.1"/>
    <property type="molecule type" value="Genomic_DNA"/>
</dbReference>
<dbReference type="AlphaFoldDB" id="A0A512HCM8"/>
<evidence type="ECO:0000313" key="3">
    <source>
        <dbReference type="Proteomes" id="UP000321717"/>
    </source>
</evidence>
<organism evidence="2 3">
    <name type="scientific">Ciceribacter naphthalenivorans</name>
    <dbReference type="NCBI Taxonomy" id="1118451"/>
    <lineage>
        <taxon>Bacteria</taxon>
        <taxon>Pseudomonadati</taxon>
        <taxon>Pseudomonadota</taxon>
        <taxon>Alphaproteobacteria</taxon>
        <taxon>Hyphomicrobiales</taxon>
        <taxon>Rhizobiaceae</taxon>
        <taxon>Ciceribacter</taxon>
    </lineage>
</organism>
<gene>
    <name evidence="2" type="ORF">RNA01_01350</name>
</gene>
<keyword evidence="1" id="KW-0812">Transmembrane</keyword>
<evidence type="ECO:0000313" key="2">
    <source>
        <dbReference type="EMBL" id="GEO83203.1"/>
    </source>
</evidence>
<feature type="transmembrane region" description="Helical" evidence="1">
    <location>
        <begin position="71"/>
        <end position="90"/>
    </location>
</feature>
<dbReference type="RefSeq" id="WP_235916330.1">
    <property type="nucleotide sequence ID" value="NZ_BJZP01000001.1"/>
</dbReference>
<feature type="transmembrane region" description="Helical" evidence="1">
    <location>
        <begin position="102"/>
        <end position="123"/>
    </location>
</feature>
<name>A0A512HCM8_9HYPH</name>
<accession>A0A512HCM8</accession>
<evidence type="ECO:0000256" key="1">
    <source>
        <dbReference type="SAM" id="Phobius"/>
    </source>
</evidence>
<keyword evidence="1" id="KW-1133">Transmembrane helix</keyword>
<keyword evidence="1" id="KW-0472">Membrane</keyword>
<keyword evidence="3" id="KW-1185">Reference proteome</keyword>